<feature type="region of interest" description="Disordered" evidence="1">
    <location>
        <begin position="17"/>
        <end position="45"/>
    </location>
</feature>
<organism evidence="2 3">
    <name type="scientific">Trichostrongylus colubriformis</name>
    <name type="common">Black scour worm</name>
    <dbReference type="NCBI Taxonomy" id="6319"/>
    <lineage>
        <taxon>Eukaryota</taxon>
        <taxon>Metazoa</taxon>
        <taxon>Ecdysozoa</taxon>
        <taxon>Nematoda</taxon>
        <taxon>Chromadorea</taxon>
        <taxon>Rhabditida</taxon>
        <taxon>Rhabditina</taxon>
        <taxon>Rhabditomorpha</taxon>
        <taxon>Strongyloidea</taxon>
        <taxon>Trichostrongylidae</taxon>
        <taxon>Trichostrongylus</taxon>
    </lineage>
</organism>
<gene>
    <name evidence="2" type="ORF">GCK32_002607</name>
</gene>
<evidence type="ECO:0000256" key="1">
    <source>
        <dbReference type="SAM" id="MobiDB-lite"/>
    </source>
</evidence>
<dbReference type="EMBL" id="WIXE01023405">
    <property type="protein sequence ID" value="KAK5966545.1"/>
    <property type="molecule type" value="Genomic_DNA"/>
</dbReference>
<feature type="compositionally biased region" description="Basic and acidic residues" evidence="1">
    <location>
        <begin position="93"/>
        <end position="115"/>
    </location>
</feature>
<keyword evidence="3" id="KW-1185">Reference proteome</keyword>
<reference evidence="2 3" key="1">
    <citation type="submission" date="2019-10" db="EMBL/GenBank/DDBJ databases">
        <title>Assembly and Annotation for the nematode Trichostrongylus colubriformis.</title>
        <authorList>
            <person name="Martin J."/>
        </authorList>
    </citation>
    <scope>NUCLEOTIDE SEQUENCE [LARGE SCALE GENOMIC DNA]</scope>
    <source>
        <strain evidence="2">G859</strain>
        <tissue evidence="2">Whole worm</tissue>
    </source>
</reference>
<comment type="caution">
    <text evidence="2">The sequence shown here is derived from an EMBL/GenBank/DDBJ whole genome shotgun (WGS) entry which is preliminary data.</text>
</comment>
<protein>
    <submittedName>
        <fullName evidence="2">Uncharacterized protein</fullName>
    </submittedName>
</protein>
<sequence length="129" mass="14249">MKQVLFASSFFAHAPFSGSDEKKQVSECEPCGSSPDWSCGTGGRHWGDQPGQLGEVFFSAWRYADEAVPLLPRMRPPTWKYAAAVNFDLSAPHDDGCHAHEHTSASRDERRKEVGEEVGEPAKISNEKV</sequence>
<feature type="region of interest" description="Disordered" evidence="1">
    <location>
        <begin position="93"/>
        <end position="129"/>
    </location>
</feature>
<proteinExistence type="predicted"/>
<accession>A0AAN8EXR2</accession>
<dbReference type="AlphaFoldDB" id="A0AAN8EXR2"/>
<name>A0AAN8EXR2_TRICO</name>
<evidence type="ECO:0000313" key="2">
    <source>
        <dbReference type="EMBL" id="KAK5966545.1"/>
    </source>
</evidence>
<evidence type="ECO:0000313" key="3">
    <source>
        <dbReference type="Proteomes" id="UP001331761"/>
    </source>
</evidence>
<dbReference type="Proteomes" id="UP001331761">
    <property type="component" value="Unassembled WGS sequence"/>
</dbReference>